<evidence type="ECO:0000313" key="2">
    <source>
        <dbReference type="EMBL" id="WTO81302.1"/>
    </source>
</evidence>
<sequence>MPSSSRTRPMTPPTVWSARGRHVGPAARDDLLSAVTRHKDDGALDDFRERPGPEDGDATAFEARWRIAGSTTTVRARLALEASRDGTHVWTLVAEADAPWDPRWPSPATLFWPEGDGAPWAHDAATGLPLRTVNLLPTDDKAVRRLLRDAVRDGGSIHVLVHEAMTTDERGRTPLAGMLPPGLRHRVVEHRAVPSQLRVVNYALRDLGPQLPRGGAVVLPGTPAPAGYDPDDFTVRTVFLDGTEPAELIHAVTRYAALPHALPPGAEDTLTALREDWSLLTVAEELERERALVKMYADALDAMTKSRDLYREAAEGAHAALAAFRETADTVAALPPAPPADPAPSPLQQLTRTFERLKSSARVRRQAPAPEETVERPRENADR</sequence>
<evidence type="ECO:0000313" key="3">
    <source>
        <dbReference type="Proteomes" id="UP001622690"/>
    </source>
</evidence>
<reference evidence="2 3" key="1">
    <citation type="submission" date="2022-10" db="EMBL/GenBank/DDBJ databases">
        <title>The complete genomes of actinobacterial strains from the NBC collection.</title>
        <authorList>
            <person name="Joergensen T.S."/>
            <person name="Alvarez Arevalo M."/>
            <person name="Sterndorff E.B."/>
            <person name="Faurdal D."/>
            <person name="Vuksanovic O."/>
            <person name="Mourched A.-S."/>
            <person name="Charusanti P."/>
            <person name="Shaw S."/>
            <person name="Blin K."/>
            <person name="Weber T."/>
        </authorList>
    </citation>
    <scope>NUCLEOTIDE SEQUENCE [LARGE SCALE GENOMIC DNA]</scope>
    <source>
        <strain evidence="2 3">NBC_00206</strain>
    </source>
</reference>
<gene>
    <name evidence="2" type="ORF">OHU27_02275</name>
</gene>
<evidence type="ECO:0000256" key="1">
    <source>
        <dbReference type="SAM" id="MobiDB-lite"/>
    </source>
</evidence>
<name>A0ABZ1IQC3_9ACTN</name>
<feature type="compositionally biased region" description="Basic and acidic residues" evidence="1">
    <location>
        <begin position="373"/>
        <end position="383"/>
    </location>
</feature>
<dbReference type="Proteomes" id="UP001622690">
    <property type="component" value="Chromosome"/>
</dbReference>
<accession>A0ABZ1IQC3</accession>
<protein>
    <recommendedName>
        <fullName evidence="4">PE-PGRS family protein</fullName>
    </recommendedName>
</protein>
<feature type="region of interest" description="Disordered" evidence="1">
    <location>
        <begin position="1"/>
        <end position="23"/>
    </location>
</feature>
<feature type="region of interest" description="Disordered" evidence="1">
    <location>
        <begin position="357"/>
        <end position="383"/>
    </location>
</feature>
<proteinExistence type="predicted"/>
<dbReference type="EMBL" id="CP108125">
    <property type="protein sequence ID" value="WTO81302.1"/>
    <property type="molecule type" value="Genomic_DNA"/>
</dbReference>
<dbReference type="RefSeq" id="WP_406256297.1">
    <property type="nucleotide sequence ID" value="NZ_CP108125.1"/>
</dbReference>
<organism evidence="2 3">
    <name type="scientific">Streptomyces nigra</name>
    <dbReference type="NCBI Taxonomy" id="1827580"/>
    <lineage>
        <taxon>Bacteria</taxon>
        <taxon>Bacillati</taxon>
        <taxon>Actinomycetota</taxon>
        <taxon>Actinomycetes</taxon>
        <taxon>Kitasatosporales</taxon>
        <taxon>Streptomycetaceae</taxon>
        <taxon>Streptomyces</taxon>
    </lineage>
</organism>
<keyword evidence="3" id="KW-1185">Reference proteome</keyword>
<evidence type="ECO:0008006" key="4">
    <source>
        <dbReference type="Google" id="ProtNLM"/>
    </source>
</evidence>